<dbReference type="EMBL" id="JACHWJ010000001">
    <property type="protein sequence ID" value="MBB2957015.1"/>
    <property type="molecule type" value="Genomic_DNA"/>
</dbReference>
<reference evidence="1 2" key="1">
    <citation type="submission" date="2020-08" db="EMBL/GenBank/DDBJ databases">
        <title>Sequencing the genomes of 1000 actinobacteria strains.</title>
        <authorList>
            <person name="Klenk H.-P."/>
        </authorList>
    </citation>
    <scope>NUCLEOTIDE SEQUENCE [LARGE SCALE GENOMIC DNA]</scope>
    <source>
        <strain evidence="1 2">DSM 20419</strain>
    </source>
</reference>
<sequence>MCSIHANSARDALIKLSTLPLLAGRNIDSAFVVPTVASCIDLVVHLEMTASGSRHVGEVLAPTGVVTGQVIEAATLFRRGRAQLESTGSPPPRAAKFEAHGLDAARVLRRSL</sequence>
<name>A0A7W4UM75_9MICO</name>
<keyword evidence="2" id="KW-1185">Reference proteome</keyword>
<dbReference type="AlphaFoldDB" id="A0A7W4UM75"/>
<evidence type="ECO:0000313" key="1">
    <source>
        <dbReference type="EMBL" id="MBB2957015.1"/>
    </source>
</evidence>
<dbReference type="RefSeq" id="WP_183623539.1">
    <property type="nucleotide sequence ID" value="NZ_JACHWJ010000001.1"/>
</dbReference>
<dbReference type="Gene3D" id="3.40.50.300">
    <property type="entry name" value="P-loop containing nucleotide triphosphate hydrolases"/>
    <property type="match status" value="1"/>
</dbReference>
<evidence type="ECO:0000313" key="2">
    <source>
        <dbReference type="Proteomes" id="UP000545286"/>
    </source>
</evidence>
<dbReference type="InterPro" id="IPR027417">
    <property type="entry name" value="P-loop_NTPase"/>
</dbReference>
<organism evidence="1 2">
    <name type="scientific">Pseudoclavibacter helvolus</name>
    <dbReference type="NCBI Taxonomy" id="255205"/>
    <lineage>
        <taxon>Bacteria</taxon>
        <taxon>Bacillati</taxon>
        <taxon>Actinomycetota</taxon>
        <taxon>Actinomycetes</taxon>
        <taxon>Micrococcales</taxon>
        <taxon>Microbacteriaceae</taxon>
        <taxon>Pseudoclavibacter</taxon>
    </lineage>
</organism>
<comment type="caution">
    <text evidence="1">The sequence shown here is derived from an EMBL/GenBank/DDBJ whole genome shotgun (WGS) entry which is preliminary data.</text>
</comment>
<protein>
    <submittedName>
        <fullName evidence="1">Flp pilus assembly CpaF family ATPase</fullName>
    </submittedName>
</protein>
<proteinExistence type="predicted"/>
<accession>A0A7W4UM75</accession>
<gene>
    <name evidence="1" type="ORF">FHX72_001127</name>
</gene>
<dbReference type="Proteomes" id="UP000545286">
    <property type="component" value="Unassembled WGS sequence"/>
</dbReference>